<evidence type="ECO:0000313" key="11">
    <source>
        <dbReference type="Proteomes" id="UP000228809"/>
    </source>
</evidence>
<feature type="transmembrane region" description="Helical" evidence="8">
    <location>
        <begin position="259"/>
        <end position="277"/>
    </location>
</feature>
<feature type="transmembrane region" description="Helical" evidence="8">
    <location>
        <begin position="6"/>
        <end position="24"/>
    </location>
</feature>
<dbReference type="SUPFAM" id="SSF47384">
    <property type="entry name" value="Homodimeric domain of signal transducing histidine kinase"/>
    <property type="match status" value="1"/>
</dbReference>
<dbReference type="InterPro" id="IPR036097">
    <property type="entry name" value="HisK_dim/P_sf"/>
</dbReference>
<organism evidence="10 11">
    <name type="scientific">Candidatus Kaiserbacteria bacterium CG10_big_fil_rev_8_21_14_0_10_49_17</name>
    <dbReference type="NCBI Taxonomy" id="1974609"/>
    <lineage>
        <taxon>Bacteria</taxon>
        <taxon>Candidatus Kaiseribacteriota</taxon>
    </lineage>
</organism>
<feature type="transmembrane region" description="Helical" evidence="8">
    <location>
        <begin position="36"/>
        <end position="57"/>
    </location>
</feature>
<dbReference type="Pfam" id="PF16927">
    <property type="entry name" value="HisKA_7TM"/>
    <property type="match status" value="1"/>
</dbReference>
<comment type="catalytic activity">
    <reaction evidence="1">
        <text>ATP + protein L-histidine = ADP + protein N-phospho-L-histidine.</text>
        <dbReference type="EC" id="2.7.13.3"/>
    </reaction>
</comment>
<dbReference type="Pfam" id="PF00512">
    <property type="entry name" value="HisKA"/>
    <property type="match status" value="1"/>
</dbReference>
<dbReference type="InterPro" id="IPR004358">
    <property type="entry name" value="Sig_transdc_His_kin-like_C"/>
</dbReference>
<feature type="transmembrane region" description="Helical" evidence="8">
    <location>
        <begin position="138"/>
        <end position="163"/>
    </location>
</feature>
<keyword evidence="7" id="KW-0175">Coiled coil</keyword>
<dbReference type="InterPro" id="IPR005467">
    <property type="entry name" value="His_kinase_dom"/>
</dbReference>
<accession>A0A2M6WF47</accession>
<reference evidence="11" key="1">
    <citation type="submission" date="2017-09" db="EMBL/GenBank/DDBJ databases">
        <title>Depth-based differentiation of microbial function through sediment-hosted aquifers and enrichment of novel symbionts in the deep terrestrial subsurface.</title>
        <authorList>
            <person name="Probst A.J."/>
            <person name="Ladd B."/>
            <person name="Jarett J.K."/>
            <person name="Geller-Mcgrath D.E."/>
            <person name="Sieber C.M.K."/>
            <person name="Emerson J.B."/>
            <person name="Anantharaman K."/>
            <person name="Thomas B.C."/>
            <person name="Malmstrom R."/>
            <person name="Stieglmeier M."/>
            <person name="Klingl A."/>
            <person name="Woyke T."/>
            <person name="Ryan C.M."/>
            <person name="Banfield J.F."/>
        </authorList>
    </citation>
    <scope>NUCLEOTIDE SEQUENCE [LARGE SCALE GENOMIC DNA]</scope>
</reference>
<dbReference type="EMBL" id="PFBJ01000003">
    <property type="protein sequence ID" value="PIT91396.1"/>
    <property type="molecule type" value="Genomic_DNA"/>
</dbReference>
<dbReference type="Gene3D" id="3.30.565.10">
    <property type="entry name" value="Histidine kinase-like ATPase, C-terminal domain"/>
    <property type="match status" value="1"/>
</dbReference>
<dbReference type="GO" id="GO:0000155">
    <property type="term" value="F:phosphorelay sensor kinase activity"/>
    <property type="evidence" value="ECO:0007669"/>
    <property type="project" value="InterPro"/>
</dbReference>
<feature type="coiled-coil region" evidence="7">
    <location>
        <begin position="283"/>
        <end position="310"/>
    </location>
</feature>
<dbReference type="PROSITE" id="PS50109">
    <property type="entry name" value="HIS_KIN"/>
    <property type="match status" value="1"/>
</dbReference>
<keyword evidence="8" id="KW-1133">Transmembrane helix</keyword>
<feature type="transmembrane region" description="Helical" evidence="8">
    <location>
        <begin position="101"/>
        <end position="126"/>
    </location>
</feature>
<dbReference type="PANTHER" id="PTHR43711:SF1">
    <property type="entry name" value="HISTIDINE KINASE 1"/>
    <property type="match status" value="1"/>
</dbReference>
<protein>
    <recommendedName>
        <fullName evidence="2">histidine kinase</fullName>
        <ecNumber evidence="2">2.7.13.3</ecNumber>
    </recommendedName>
</protein>
<comment type="caution">
    <text evidence="10">The sequence shown here is derived from an EMBL/GenBank/DDBJ whole genome shotgun (WGS) entry which is preliminary data.</text>
</comment>
<evidence type="ECO:0000256" key="7">
    <source>
        <dbReference type="SAM" id="Coils"/>
    </source>
</evidence>
<keyword evidence="4" id="KW-0808">Transferase</keyword>
<keyword evidence="5" id="KW-0418">Kinase</keyword>
<evidence type="ECO:0000256" key="1">
    <source>
        <dbReference type="ARBA" id="ARBA00000085"/>
    </source>
</evidence>
<feature type="domain" description="Histidine kinase" evidence="9">
    <location>
        <begin position="317"/>
        <end position="539"/>
    </location>
</feature>
<evidence type="ECO:0000313" key="10">
    <source>
        <dbReference type="EMBL" id="PIT91396.1"/>
    </source>
</evidence>
<evidence type="ECO:0000256" key="2">
    <source>
        <dbReference type="ARBA" id="ARBA00012438"/>
    </source>
</evidence>
<evidence type="ECO:0000256" key="6">
    <source>
        <dbReference type="ARBA" id="ARBA00023012"/>
    </source>
</evidence>
<dbReference type="InterPro" id="IPR050736">
    <property type="entry name" value="Sensor_HK_Regulatory"/>
</dbReference>
<dbReference type="SMART" id="SM00387">
    <property type="entry name" value="HATPase_c"/>
    <property type="match status" value="1"/>
</dbReference>
<evidence type="ECO:0000256" key="4">
    <source>
        <dbReference type="ARBA" id="ARBA00022679"/>
    </source>
</evidence>
<dbReference type="SMART" id="SM00388">
    <property type="entry name" value="HisKA"/>
    <property type="match status" value="1"/>
</dbReference>
<keyword evidence="8" id="KW-0472">Membrane</keyword>
<evidence type="ECO:0000256" key="3">
    <source>
        <dbReference type="ARBA" id="ARBA00022553"/>
    </source>
</evidence>
<name>A0A2M6WF47_9BACT</name>
<dbReference type="PANTHER" id="PTHR43711">
    <property type="entry name" value="TWO-COMPONENT HISTIDINE KINASE"/>
    <property type="match status" value="1"/>
</dbReference>
<dbReference type="PRINTS" id="PR00344">
    <property type="entry name" value="BCTRLSENSOR"/>
</dbReference>
<proteinExistence type="predicted"/>
<feature type="transmembrane region" description="Helical" evidence="8">
    <location>
        <begin position="175"/>
        <end position="199"/>
    </location>
</feature>
<evidence type="ECO:0000256" key="5">
    <source>
        <dbReference type="ARBA" id="ARBA00022777"/>
    </source>
</evidence>
<dbReference type="FunFam" id="3.30.565.10:FF:000006">
    <property type="entry name" value="Sensor histidine kinase WalK"/>
    <property type="match status" value="1"/>
</dbReference>
<dbReference type="InterPro" id="IPR036890">
    <property type="entry name" value="HATPase_C_sf"/>
</dbReference>
<dbReference type="InterPro" id="IPR003594">
    <property type="entry name" value="HATPase_dom"/>
</dbReference>
<feature type="transmembrane region" description="Helical" evidence="8">
    <location>
        <begin position="230"/>
        <end position="253"/>
    </location>
</feature>
<gene>
    <name evidence="10" type="ORF">COU17_00190</name>
</gene>
<dbReference type="AlphaFoldDB" id="A0A2M6WF47"/>
<feature type="transmembrane region" description="Helical" evidence="8">
    <location>
        <begin position="69"/>
        <end position="89"/>
    </location>
</feature>
<dbReference type="Pfam" id="PF02518">
    <property type="entry name" value="HATPase_c"/>
    <property type="match status" value="1"/>
</dbReference>
<sequence>MDIINILLTSIIVLNIFLALAVFFQRTSHSAPANRTFTLIVVAIVTWSAGIIYYRYLQDVEHLLALTRLHHIAALFIPVFFLHFVTQYVREIVSVTRIIPLLAYGSACALGLLTYFTASVVVAVSVPPVGEKVVVFGYGYLLYASHFLIFFSIALSLLFFAYLKSRNPAFRKRTLTLFLGVLIASSIGMVSNLILPWFGYFKINWLANFSTFFYVGFIFYAIVRFKLFNLKLIATEVFAFAILSFLVVELFLAETTTQLILRVVLIALVAILGYLLMRSVYREVEQREELERLTKQLEKANVRLRELDRLKSEFVSIASHQLRSPLTSMTGYASMILEGTYGKVSEGVREAVERIYESGWLMAESVEDFLNVSRIEQGRMKYEMQDFDLADLSKKSVEEQIPVAKNKNLTLTFQTDDTGPYTVRADLGKIKHVLTNLIDNAIKYTSKGSISVSVCRLSTGRTARVIISDTGIGFSHETGLKLFDKFVRARNAHEVNVSGTGLGLYVAKEMIEAHKGKIWAESDGEGKGSRFCFELPLVS</sequence>
<dbReference type="Gene3D" id="1.10.287.130">
    <property type="match status" value="1"/>
</dbReference>
<dbReference type="SUPFAM" id="SSF55874">
    <property type="entry name" value="ATPase domain of HSP90 chaperone/DNA topoisomerase II/histidine kinase"/>
    <property type="match status" value="1"/>
</dbReference>
<keyword evidence="8" id="KW-0812">Transmembrane</keyword>
<dbReference type="InterPro" id="IPR003661">
    <property type="entry name" value="HisK_dim/P_dom"/>
</dbReference>
<keyword evidence="3" id="KW-0597">Phosphoprotein</keyword>
<evidence type="ECO:0000256" key="8">
    <source>
        <dbReference type="SAM" id="Phobius"/>
    </source>
</evidence>
<dbReference type="CDD" id="cd00082">
    <property type="entry name" value="HisKA"/>
    <property type="match status" value="1"/>
</dbReference>
<feature type="transmembrane region" description="Helical" evidence="8">
    <location>
        <begin position="205"/>
        <end position="223"/>
    </location>
</feature>
<keyword evidence="6" id="KW-0902">Two-component regulatory system</keyword>
<dbReference type="Proteomes" id="UP000228809">
    <property type="component" value="Unassembled WGS sequence"/>
</dbReference>
<dbReference type="InterPro" id="IPR031621">
    <property type="entry name" value="HisKA_7TM"/>
</dbReference>
<dbReference type="EC" id="2.7.13.3" evidence="2"/>
<evidence type="ECO:0000259" key="9">
    <source>
        <dbReference type="PROSITE" id="PS50109"/>
    </source>
</evidence>